<evidence type="ECO:0000259" key="1">
    <source>
        <dbReference type="SMART" id="SM00487"/>
    </source>
</evidence>
<dbReference type="GO" id="GO:0005524">
    <property type="term" value="F:ATP binding"/>
    <property type="evidence" value="ECO:0007669"/>
    <property type="project" value="InterPro"/>
</dbReference>
<dbReference type="AlphaFoldDB" id="A0A9N7W244"/>
<name>A0A9N7W244_PLEPL</name>
<dbReference type="InterPro" id="IPR011545">
    <property type="entry name" value="DEAD/DEAH_box_helicase_dom"/>
</dbReference>
<dbReference type="PANTHER" id="PTHR47835">
    <property type="entry name" value="HFM1, ATP DEPENDENT DNA HELICASE HOMOLOG"/>
    <property type="match status" value="1"/>
</dbReference>
<organism evidence="2 3">
    <name type="scientific">Pleuronectes platessa</name>
    <name type="common">European plaice</name>
    <dbReference type="NCBI Taxonomy" id="8262"/>
    <lineage>
        <taxon>Eukaryota</taxon>
        <taxon>Metazoa</taxon>
        <taxon>Chordata</taxon>
        <taxon>Craniata</taxon>
        <taxon>Vertebrata</taxon>
        <taxon>Euteleostomi</taxon>
        <taxon>Actinopterygii</taxon>
        <taxon>Neopterygii</taxon>
        <taxon>Teleostei</taxon>
        <taxon>Neoteleostei</taxon>
        <taxon>Acanthomorphata</taxon>
        <taxon>Carangaria</taxon>
        <taxon>Pleuronectiformes</taxon>
        <taxon>Pleuronectoidei</taxon>
        <taxon>Pleuronectidae</taxon>
        <taxon>Pleuronectes</taxon>
    </lineage>
</organism>
<dbReference type="SMART" id="SM00487">
    <property type="entry name" value="DEXDc"/>
    <property type="match status" value="1"/>
</dbReference>
<feature type="domain" description="Helicase ATP-binding" evidence="1">
    <location>
        <begin position="247"/>
        <end position="410"/>
    </location>
</feature>
<accession>A0A9N7W244</accession>
<proteinExistence type="predicted"/>
<reference evidence="2" key="1">
    <citation type="submission" date="2020-03" db="EMBL/GenBank/DDBJ databases">
        <authorList>
            <person name="Weist P."/>
        </authorList>
    </citation>
    <scope>NUCLEOTIDE SEQUENCE</scope>
</reference>
<dbReference type="InterPro" id="IPR027417">
    <property type="entry name" value="P-loop_NTPase"/>
</dbReference>
<dbReference type="Gene3D" id="3.40.50.300">
    <property type="entry name" value="P-loop containing nucleotide triphosphate hydrolases"/>
    <property type="match status" value="3"/>
</dbReference>
<dbReference type="Proteomes" id="UP001153269">
    <property type="component" value="Unassembled WGS sequence"/>
</dbReference>
<feature type="non-terminal residue" evidence="2">
    <location>
        <position position="1"/>
    </location>
</feature>
<dbReference type="InterPro" id="IPR052247">
    <property type="entry name" value="Meiotic_Crossover_Helicase"/>
</dbReference>
<evidence type="ECO:0000313" key="3">
    <source>
        <dbReference type="Proteomes" id="UP001153269"/>
    </source>
</evidence>
<dbReference type="EMBL" id="CADEAL010004398">
    <property type="protein sequence ID" value="CAB1458650.1"/>
    <property type="molecule type" value="Genomic_DNA"/>
</dbReference>
<gene>
    <name evidence="2" type="ORF">PLEPLA_LOCUS46480</name>
</gene>
<dbReference type="Pfam" id="PF00270">
    <property type="entry name" value="DEAD"/>
    <property type="match status" value="2"/>
</dbReference>
<dbReference type="GO" id="GO:0003676">
    <property type="term" value="F:nucleic acid binding"/>
    <property type="evidence" value="ECO:0007669"/>
    <property type="project" value="InterPro"/>
</dbReference>
<protein>
    <recommendedName>
        <fullName evidence="1">Helicase ATP-binding domain-containing protein</fullName>
    </recommendedName>
</protein>
<dbReference type="SUPFAM" id="SSF52540">
    <property type="entry name" value="P-loop containing nucleoside triphosphate hydrolases"/>
    <property type="match status" value="2"/>
</dbReference>
<sequence>MLDPSDCSLSLDNLFFEKPIVHKVKPLHQETSPWHLDVPPSLSQIPATHDKQEEAESLPTRYNFSVKRVPASRSLPPFKLSAGLKVLSQINSCYGFNHDEKEFEDTQCGSNSNSISKCDGLWGGEGFRDYSQGACQSGRGGDETPQDSGHVAVSRRLPWRQYLLLFSRHGDSCKQLSPFPPKPPLSPPSWLNCKQVADTAGHTLRDAGQGHKESLVPPMTPQPLCIQVLQSLNNANTASKFRSVFSEFPFFNYVQSKALDDVLYTGRNFVACAPTGSGKTVLFELAIIRMLMETSEPWRDVKAVYRKMGQHDKKWKDNCLLQLVRLLLIDEVHVVKDKTRGATLEVVVSRMKAVNTYRTAQNPESGLSIRFMAVSATIPNISDIADWLSNESGPATYLEMDESHRPVKLRKFALTRKGAQQSAAVLAKDARFIMSIEHKQRLLQYANSILDSKLRELVMFGVGFHHAGVEMSDRKLIEEAFTLGDLPVL</sequence>
<dbReference type="GO" id="GO:0016787">
    <property type="term" value="F:hydrolase activity"/>
    <property type="evidence" value="ECO:0007669"/>
    <property type="project" value="UniProtKB-KW"/>
</dbReference>
<dbReference type="InterPro" id="IPR014001">
    <property type="entry name" value="Helicase_ATP-bd"/>
</dbReference>
<dbReference type="GO" id="GO:0043138">
    <property type="term" value="F:3'-5' DNA helicase activity"/>
    <property type="evidence" value="ECO:0007669"/>
    <property type="project" value="UniProtKB-EC"/>
</dbReference>
<evidence type="ECO:0000313" key="2">
    <source>
        <dbReference type="EMBL" id="CAB1458650.1"/>
    </source>
</evidence>
<comment type="caution">
    <text evidence="2">The sequence shown here is derived from an EMBL/GenBank/DDBJ whole genome shotgun (WGS) entry which is preliminary data.</text>
</comment>
<keyword evidence="3" id="KW-1185">Reference proteome</keyword>
<dbReference type="PANTHER" id="PTHR47835:SF3">
    <property type="entry name" value="HELICASE FOR MEIOSIS 1"/>
    <property type="match status" value="1"/>
</dbReference>